<accession>X8ARI3</accession>
<comment type="caution">
    <text evidence="2">The sequence shown here is derived from an EMBL/GenBank/DDBJ whole genome shotgun (WGS) entry which is preliminary data.</text>
</comment>
<dbReference type="EMBL" id="JAOB01000047">
    <property type="protein sequence ID" value="EUA33405.1"/>
    <property type="molecule type" value="Genomic_DNA"/>
</dbReference>
<dbReference type="GO" id="GO:0004784">
    <property type="term" value="F:superoxide dismutase activity"/>
    <property type="evidence" value="ECO:0007669"/>
    <property type="project" value="UniProtKB-EC"/>
</dbReference>
<protein>
    <submittedName>
        <fullName evidence="2">Superoxide dismutase domain protein</fullName>
        <ecNumber evidence="2">1.15.1.1</ecNumber>
    </submittedName>
</protein>
<gene>
    <name evidence="2" type="ORF">I553_7815</name>
</gene>
<feature type="region of interest" description="Disordered" evidence="1">
    <location>
        <begin position="55"/>
        <end position="77"/>
    </location>
</feature>
<sequence>MRKDGAALLVTTSDAFTKDDLLAGNKTALVLHGAEHSRTPKSGWRAGDRRRISLAGPTAPRFSDGYGASMRSNRPSV</sequence>
<dbReference type="EC" id="1.15.1.1" evidence="2"/>
<proteinExistence type="predicted"/>
<evidence type="ECO:0000313" key="2">
    <source>
        <dbReference type="EMBL" id="EUA33405.1"/>
    </source>
</evidence>
<reference evidence="2" key="1">
    <citation type="submission" date="2014-01" db="EMBL/GenBank/DDBJ databases">
        <authorList>
            <person name="Brown-Elliot B."/>
            <person name="Wallace R."/>
            <person name="Lenaerts A."/>
            <person name="Ordway D."/>
            <person name="DeGroote M.A."/>
            <person name="Parker T."/>
            <person name="Sizemore C."/>
            <person name="Tallon L.J."/>
            <person name="Sadzewicz L.K."/>
            <person name="Sengamalay N."/>
            <person name="Fraser C.M."/>
            <person name="Hine E."/>
            <person name="Shefchek K.A."/>
            <person name="Das S.P."/>
            <person name="Tettelin H."/>
        </authorList>
    </citation>
    <scope>NUCLEOTIDE SEQUENCE [LARGE SCALE GENOMIC DNA]</scope>
    <source>
        <strain evidence="2">4042</strain>
    </source>
</reference>
<evidence type="ECO:0000256" key="1">
    <source>
        <dbReference type="SAM" id="MobiDB-lite"/>
    </source>
</evidence>
<keyword evidence="2" id="KW-0560">Oxidoreductase</keyword>
<organism evidence="2">
    <name type="scientific">Mycobacterium xenopi 4042</name>
    <dbReference type="NCBI Taxonomy" id="1299334"/>
    <lineage>
        <taxon>Bacteria</taxon>
        <taxon>Bacillati</taxon>
        <taxon>Actinomycetota</taxon>
        <taxon>Actinomycetes</taxon>
        <taxon>Mycobacteriales</taxon>
        <taxon>Mycobacteriaceae</taxon>
        <taxon>Mycobacterium</taxon>
    </lineage>
</organism>
<dbReference type="AlphaFoldDB" id="X8ARI3"/>
<name>X8ARI3_MYCXE</name>
<dbReference type="PATRIC" id="fig|1299334.3.peg.5193"/>